<evidence type="ECO:0000256" key="4">
    <source>
        <dbReference type="ARBA" id="ARBA00022741"/>
    </source>
</evidence>
<evidence type="ECO:0000256" key="11">
    <source>
        <dbReference type="ARBA" id="ARBA00023273"/>
    </source>
</evidence>
<evidence type="ECO:0000256" key="10">
    <source>
        <dbReference type="ARBA" id="ARBA00023212"/>
    </source>
</evidence>
<evidence type="ECO:0000256" key="3">
    <source>
        <dbReference type="ARBA" id="ARBA00022701"/>
    </source>
</evidence>
<dbReference type="PANTHER" id="PTHR45703">
    <property type="entry name" value="DYNEIN HEAVY CHAIN"/>
    <property type="match status" value="1"/>
</dbReference>
<feature type="domain" description="Dynein heavy chain linker" evidence="13">
    <location>
        <begin position="940"/>
        <end position="1264"/>
    </location>
</feature>
<gene>
    <name evidence="14" type="ORF">EVOR1521_LOCUS18292</name>
</gene>
<dbReference type="Pfam" id="PF08393">
    <property type="entry name" value="DHC_N2"/>
    <property type="match status" value="1"/>
</dbReference>
<dbReference type="InterPro" id="IPR026983">
    <property type="entry name" value="DHC"/>
</dbReference>
<dbReference type="InterPro" id="IPR013602">
    <property type="entry name" value="Dynein_heavy_linker"/>
</dbReference>
<dbReference type="PANTHER" id="PTHR45703:SF1">
    <property type="entry name" value="DYNEINS HEAVY CHAIN"/>
    <property type="match status" value="1"/>
</dbReference>
<organism evidence="14 15">
    <name type="scientific">Effrenium voratum</name>
    <dbReference type="NCBI Taxonomy" id="2562239"/>
    <lineage>
        <taxon>Eukaryota</taxon>
        <taxon>Sar</taxon>
        <taxon>Alveolata</taxon>
        <taxon>Dinophyceae</taxon>
        <taxon>Suessiales</taxon>
        <taxon>Symbiodiniaceae</taxon>
        <taxon>Effrenium</taxon>
    </lineage>
</organism>
<keyword evidence="7" id="KW-0175">Coiled coil</keyword>
<keyword evidence="8" id="KW-0969">Cilium</keyword>
<dbReference type="GO" id="GO:0051959">
    <property type="term" value="F:dynein light intermediate chain binding"/>
    <property type="evidence" value="ECO:0007669"/>
    <property type="project" value="InterPro"/>
</dbReference>
<dbReference type="GO" id="GO:0005930">
    <property type="term" value="C:axoneme"/>
    <property type="evidence" value="ECO:0007669"/>
    <property type="project" value="UniProtKB-SubCell"/>
</dbReference>
<dbReference type="GO" id="GO:0005874">
    <property type="term" value="C:microtubule"/>
    <property type="evidence" value="ECO:0007669"/>
    <property type="project" value="UniProtKB-KW"/>
</dbReference>
<protein>
    <recommendedName>
        <fullName evidence="13">Dynein heavy chain linker domain-containing protein</fullName>
    </recommendedName>
</protein>
<evidence type="ECO:0000256" key="9">
    <source>
        <dbReference type="ARBA" id="ARBA00023175"/>
    </source>
</evidence>
<keyword evidence="9" id="KW-0505">Motor protein</keyword>
<evidence type="ECO:0000256" key="8">
    <source>
        <dbReference type="ARBA" id="ARBA00023069"/>
    </source>
</evidence>
<evidence type="ECO:0000256" key="1">
    <source>
        <dbReference type="ARBA" id="ARBA00004430"/>
    </source>
</evidence>
<dbReference type="Proteomes" id="UP001178507">
    <property type="component" value="Unassembled WGS sequence"/>
</dbReference>
<evidence type="ECO:0000313" key="15">
    <source>
        <dbReference type="Proteomes" id="UP001178507"/>
    </source>
</evidence>
<dbReference type="AlphaFoldDB" id="A0AA36ITV4"/>
<keyword evidence="11" id="KW-0966">Cell projection</keyword>
<keyword evidence="5" id="KW-0067">ATP-binding</keyword>
<dbReference type="FunFam" id="1.10.287.2620:FF:000002">
    <property type="entry name" value="Dynein heavy chain 2, axonemal"/>
    <property type="match status" value="1"/>
</dbReference>
<evidence type="ECO:0000256" key="6">
    <source>
        <dbReference type="ARBA" id="ARBA00023017"/>
    </source>
</evidence>
<evidence type="ECO:0000256" key="5">
    <source>
        <dbReference type="ARBA" id="ARBA00022840"/>
    </source>
</evidence>
<proteinExistence type="predicted"/>
<dbReference type="Gene3D" id="1.20.140.100">
    <property type="entry name" value="Dynein heavy chain, N-terminal domain 2"/>
    <property type="match status" value="1"/>
</dbReference>
<evidence type="ECO:0000259" key="13">
    <source>
        <dbReference type="Pfam" id="PF08393"/>
    </source>
</evidence>
<dbReference type="GO" id="GO:0007018">
    <property type="term" value="P:microtubule-based movement"/>
    <property type="evidence" value="ECO:0007669"/>
    <property type="project" value="InterPro"/>
</dbReference>
<sequence length="1268" mass="144788">MWRVDELDSREASALDGAKQLAYDCSKSVAQSKHPLKGPELVLRIWEATACSIAKELESGKSIFLHGLGTFGYKDKVVVFAPWEEFFQAHNLDVSSFTAHLPFPPSPRKGELGTVAGQLDLLPRVKHSVAPVARLMEVTSDVVQTALYAMYSRMGQEMGSTNSAISFAPLGTFLCQNRRLGFVSCQKESVAISGLGFGATVPLRKLLSSLEKRKKPRRSPTGLGGACPASPAERRPSKGRRPRMHKALPTEEESFPELLNTFSRTQLAPYVGTEDPGSPSSRIASSFTSSARLTWKPCQKPSRSLCWQPDADLSYPLEARGGLDYSQHFDSVEAESPLDMEIQEAEISRQEFFEVLYRYNYYFDTIPTVYLAPFSRRWTMNIGQKVQRDWEHLGESSELMAQIWAEVLLDYRQALRKVILEHVLNEERARRRTGVFFVPSPTPFWGSRPYLGIEGTAGGLPPGWESIADRQQQMAHSVPCSTASLMLLDLWHRKYDSLLLVQLPAPGEPLVDLQSFCQAQRAQMKAVRQRLEGWLLEAAEILQSGPTLLSTQVRGIVDRSIAAFVQFFARFRPEEAEAFLSVGLQAKGPEIILTTSVEEIEVCLLEVFESFVVCLNGLSLDRPASPAASAAASESLWKVSLEEGYIQEARACLAGHLRRNLERLVEALQPFDRFKHLLLEDVRIKELSEDKMPQEEVMQELKSLRAKQDSVRAHCAEEIRLPMVAIYCSTINETLRSKAEEAIHILLEAILRHLLLRNEQLCKSFEMVVNQVVKKPTSEMELVDLELYLEEFRSSGLNRLLKEFESIRGWLSFLFHCEDELMLELLEERHFQAIYDSAIWVDSIQDRVFDGNLKREREALESKFKEQRNKFLEDLEGYNEQVDLLRECGNLRQTDECLERIQSLKSSFARAHVEAEKLNAKEKRFGWEVRSPFEQLKRGETALEPYFLLWTLAYNMDRGMRTWLKGPLFQLEPAKVELEVCSMREEAARLKQVFLAGGGQVYPDERNRARTASQDSEEEAEVLAPVTVAEELGEQAAVMQDTHLKLLHALCNSCLQRRHWEQISAIIGFPLEPDTSFTLSKAIEMEVGQFTEELGEVSEAASKEYAIEMSIEAMEEEWTIARFYLQSWKQSGSFVFTKDSLMQLQQLLEVQLKRCTELQDYEHLEPWKERLDRWQHWLQGFAETLQSLSQLQDLWVQLEPIFSGRDLYKQLPAEIQSFRKADKFWRQLLGAVQQQPLAKELPMQLEQLNESRAKLQQITQSLEQDEKN</sequence>
<keyword evidence="2" id="KW-0963">Cytoplasm</keyword>
<feature type="region of interest" description="Disordered" evidence="12">
    <location>
        <begin position="210"/>
        <end position="252"/>
    </location>
</feature>
<dbReference type="EMBL" id="CAUJNA010002557">
    <property type="protein sequence ID" value="CAJ1393417.1"/>
    <property type="molecule type" value="Genomic_DNA"/>
</dbReference>
<keyword evidence="3" id="KW-0493">Microtubule</keyword>
<dbReference type="Gene3D" id="1.10.287.2620">
    <property type="match status" value="1"/>
</dbReference>
<keyword evidence="4" id="KW-0547">Nucleotide-binding</keyword>
<evidence type="ECO:0000256" key="7">
    <source>
        <dbReference type="ARBA" id="ARBA00023054"/>
    </source>
</evidence>
<evidence type="ECO:0000256" key="12">
    <source>
        <dbReference type="SAM" id="MobiDB-lite"/>
    </source>
</evidence>
<dbReference type="GO" id="GO:0005524">
    <property type="term" value="F:ATP binding"/>
    <property type="evidence" value="ECO:0007669"/>
    <property type="project" value="UniProtKB-KW"/>
</dbReference>
<keyword evidence="15" id="KW-1185">Reference proteome</keyword>
<dbReference type="InterPro" id="IPR042222">
    <property type="entry name" value="Dynein_2_N"/>
</dbReference>
<evidence type="ECO:0000313" key="14">
    <source>
        <dbReference type="EMBL" id="CAJ1393417.1"/>
    </source>
</evidence>
<comment type="caution">
    <text evidence="14">The sequence shown here is derived from an EMBL/GenBank/DDBJ whole genome shotgun (WGS) entry which is preliminary data.</text>
</comment>
<feature type="compositionally biased region" description="Basic residues" evidence="12">
    <location>
        <begin position="237"/>
        <end position="246"/>
    </location>
</feature>
<accession>A0AA36ITV4</accession>
<dbReference type="GO" id="GO:0045505">
    <property type="term" value="F:dynein intermediate chain binding"/>
    <property type="evidence" value="ECO:0007669"/>
    <property type="project" value="InterPro"/>
</dbReference>
<comment type="subcellular location">
    <subcellularLocation>
        <location evidence="1">Cytoplasm</location>
        <location evidence="1">Cytoskeleton</location>
        <location evidence="1">Cilium axoneme</location>
    </subcellularLocation>
</comment>
<dbReference type="GO" id="GO:0030286">
    <property type="term" value="C:dynein complex"/>
    <property type="evidence" value="ECO:0007669"/>
    <property type="project" value="UniProtKB-KW"/>
</dbReference>
<keyword evidence="10" id="KW-0206">Cytoskeleton</keyword>
<reference evidence="14" key="1">
    <citation type="submission" date="2023-08" db="EMBL/GenBank/DDBJ databases">
        <authorList>
            <person name="Chen Y."/>
            <person name="Shah S."/>
            <person name="Dougan E. K."/>
            <person name="Thang M."/>
            <person name="Chan C."/>
        </authorList>
    </citation>
    <scope>NUCLEOTIDE SEQUENCE</scope>
</reference>
<name>A0AA36ITV4_9DINO</name>
<evidence type="ECO:0000256" key="2">
    <source>
        <dbReference type="ARBA" id="ARBA00022490"/>
    </source>
</evidence>
<keyword evidence="6" id="KW-0243">Dynein</keyword>